<evidence type="ECO:0000256" key="4">
    <source>
        <dbReference type="ARBA" id="ARBA00022771"/>
    </source>
</evidence>
<dbReference type="GO" id="GO:0008270">
    <property type="term" value="F:zinc ion binding"/>
    <property type="evidence" value="ECO:0007669"/>
    <property type="project" value="UniProtKB-KW"/>
</dbReference>
<dbReference type="GO" id="GO:0005524">
    <property type="term" value="F:ATP binding"/>
    <property type="evidence" value="ECO:0007669"/>
    <property type="project" value="UniProtKB-KW"/>
</dbReference>
<dbReference type="Pfam" id="PF01363">
    <property type="entry name" value="FYVE"/>
    <property type="match status" value="1"/>
</dbReference>
<dbReference type="InterPro" id="IPR000306">
    <property type="entry name" value="Znf_FYVE"/>
</dbReference>
<keyword evidence="4 7" id="KW-0863">Zinc-finger</keyword>
<evidence type="ECO:0000256" key="7">
    <source>
        <dbReference type="PROSITE-ProRule" id="PRU00091"/>
    </source>
</evidence>
<dbReference type="InterPro" id="IPR000719">
    <property type="entry name" value="Prot_kinase_dom"/>
</dbReference>
<dbReference type="PANTHER" id="PTHR45832">
    <property type="entry name" value="SERINE/THREONINE-PROTEIN KINASE SAMKA-RELATED-RELATED"/>
    <property type="match status" value="1"/>
</dbReference>
<evidence type="ECO:0000256" key="1">
    <source>
        <dbReference type="ARBA" id="ARBA00008874"/>
    </source>
</evidence>
<evidence type="ECO:0000256" key="5">
    <source>
        <dbReference type="ARBA" id="ARBA00022833"/>
    </source>
</evidence>
<organism evidence="11 12">
    <name type="scientific">Stentor coeruleus</name>
    <dbReference type="NCBI Taxonomy" id="5963"/>
    <lineage>
        <taxon>Eukaryota</taxon>
        <taxon>Sar</taxon>
        <taxon>Alveolata</taxon>
        <taxon>Ciliophora</taxon>
        <taxon>Postciliodesmatophora</taxon>
        <taxon>Heterotrichea</taxon>
        <taxon>Heterotrichida</taxon>
        <taxon>Stentoridae</taxon>
        <taxon>Stentor</taxon>
    </lineage>
</organism>
<name>A0A1R2CN43_9CILI</name>
<dbReference type="Gene3D" id="3.30.40.10">
    <property type="entry name" value="Zinc/RING finger domain, C3HC4 (zinc finger)"/>
    <property type="match status" value="1"/>
</dbReference>
<dbReference type="Gene3D" id="1.10.510.10">
    <property type="entry name" value="Transferase(Phosphotransferase) domain 1"/>
    <property type="match status" value="1"/>
</dbReference>
<evidence type="ECO:0000256" key="2">
    <source>
        <dbReference type="ARBA" id="ARBA00022723"/>
    </source>
</evidence>
<accession>A0A1R2CN43</accession>
<evidence type="ECO:0000259" key="10">
    <source>
        <dbReference type="PROSITE" id="PS50178"/>
    </source>
</evidence>
<protein>
    <recommendedName>
        <fullName evidence="13">Protein kinase domain-containing protein</fullName>
    </recommendedName>
</protein>
<dbReference type="InterPro" id="IPR051931">
    <property type="entry name" value="PAK3-like"/>
</dbReference>
<feature type="domain" description="Protein kinase" evidence="9">
    <location>
        <begin position="149"/>
        <end position="401"/>
    </location>
</feature>
<dbReference type="SUPFAM" id="SSF56112">
    <property type="entry name" value="Protein kinase-like (PK-like)"/>
    <property type="match status" value="1"/>
</dbReference>
<keyword evidence="12" id="KW-1185">Reference proteome</keyword>
<proteinExistence type="inferred from homology"/>
<gene>
    <name evidence="11" type="ORF">SteCoe_7134</name>
</gene>
<comment type="caution">
    <text evidence="11">The sequence shown here is derived from an EMBL/GenBank/DDBJ whole genome shotgun (WGS) entry which is preliminary data.</text>
</comment>
<dbReference type="InterPro" id="IPR013083">
    <property type="entry name" value="Znf_RING/FYVE/PHD"/>
</dbReference>
<dbReference type="GO" id="GO:0004672">
    <property type="term" value="F:protein kinase activity"/>
    <property type="evidence" value="ECO:0007669"/>
    <property type="project" value="InterPro"/>
</dbReference>
<feature type="domain" description="FYVE-type" evidence="10">
    <location>
        <begin position="8"/>
        <end position="65"/>
    </location>
</feature>
<keyword evidence="3" id="KW-0547">Nucleotide-binding</keyword>
<evidence type="ECO:0000313" key="11">
    <source>
        <dbReference type="EMBL" id="OMJ90438.1"/>
    </source>
</evidence>
<keyword evidence="5" id="KW-0862">Zinc</keyword>
<evidence type="ECO:0000259" key="9">
    <source>
        <dbReference type="PROSITE" id="PS50011"/>
    </source>
</evidence>
<dbReference type="PROSITE" id="PS50011">
    <property type="entry name" value="PROTEIN_KINASE_DOM"/>
    <property type="match status" value="1"/>
</dbReference>
<dbReference type="Proteomes" id="UP000187209">
    <property type="component" value="Unassembled WGS sequence"/>
</dbReference>
<dbReference type="SMART" id="SM00064">
    <property type="entry name" value="FYVE"/>
    <property type="match status" value="1"/>
</dbReference>
<keyword evidence="2" id="KW-0479">Metal-binding</keyword>
<dbReference type="InterPro" id="IPR017455">
    <property type="entry name" value="Znf_FYVE-rel"/>
</dbReference>
<dbReference type="CDD" id="cd00065">
    <property type="entry name" value="FYVE_like_SF"/>
    <property type="match status" value="1"/>
</dbReference>
<dbReference type="PANTHER" id="PTHR45832:SF22">
    <property type="entry name" value="SERINE_THREONINE-PROTEIN KINASE SAMKA-RELATED"/>
    <property type="match status" value="1"/>
</dbReference>
<dbReference type="PROSITE" id="PS50178">
    <property type="entry name" value="ZF_FYVE"/>
    <property type="match status" value="1"/>
</dbReference>
<evidence type="ECO:0008006" key="13">
    <source>
        <dbReference type="Google" id="ProtNLM"/>
    </source>
</evidence>
<dbReference type="InterPro" id="IPR011011">
    <property type="entry name" value="Znf_FYVE_PHD"/>
</dbReference>
<dbReference type="SMART" id="SM00220">
    <property type="entry name" value="S_TKc"/>
    <property type="match status" value="1"/>
</dbReference>
<comment type="similarity">
    <text evidence="1">Belongs to the protein kinase superfamily. STE Ser/Thr protein kinase family. STE20 subfamily.</text>
</comment>
<feature type="compositionally biased region" description="Pro residues" evidence="8">
    <location>
        <begin position="72"/>
        <end position="85"/>
    </location>
</feature>
<evidence type="ECO:0000256" key="6">
    <source>
        <dbReference type="ARBA" id="ARBA00022840"/>
    </source>
</evidence>
<dbReference type="OrthoDB" id="312324at2759"/>
<reference evidence="11 12" key="1">
    <citation type="submission" date="2016-11" db="EMBL/GenBank/DDBJ databases">
        <title>The macronuclear genome of Stentor coeruleus: a giant cell with tiny introns.</title>
        <authorList>
            <person name="Slabodnick M."/>
            <person name="Ruby J.G."/>
            <person name="Reiff S.B."/>
            <person name="Swart E.C."/>
            <person name="Gosai S."/>
            <person name="Prabakaran S."/>
            <person name="Witkowska E."/>
            <person name="Larue G.E."/>
            <person name="Fisher S."/>
            <person name="Freeman R.M."/>
            <person name="Gunawardena J."/>
            <person name="Chu W."/>
            <person name="Stover N.A."/>
            <person name="Gregory B.D."/>
            <person name="Nowacki M."/>
            <person name="Derisi J."/>
            <person name="Roy S.W."/>
            <person name="Marshall W.F."/>
            <person name="Sood P."/>
        </authorList>
    </citation>
    <scope>NUCLEOTIDE SEQUENCE [LARGE SCALE GENOMIC DNA]</scope>
    <source>
        <strain evidence="11">WM001</strain>
    </source>
</reference>
<dbReference type="SUPFAM" id="SSF57903">
    <property type="entry name" value="FYVE/PHD zinc finger"/>
    <property type="match status" value="1"/>
</dbReference>
<feature type="region of interest" description="Disordered" evidence="8">
    <location>
        <begin position="66"/>
        <end position="92"/>
    </location>
</feature>
<evidence type="ECO:0000256" key="3">
    <source>
        <dbReference type="ARBA" id="ARBA00022741"/>
    </source>
</evidence>
<dbReference type="AlphaFoldDB" id="A0A1R2CN43"/>
<dbReference type="EMBL" id="MPUH01000102">
    <property type="protein sequence ID" value="OMJ90438.1"/>
    <property type="molecule type" value="Genomic_DNA"/>
</dbReference>
<evidence type="ECO:0000256" key="8">
    <source>
        <dbReference type="SAM" id="MobiDB-lite"/>
    </source>
</evidence>
<keyword evidence="6" id="KW-0067">ATP-binding</keyword>
<evidence type="ECO:0000313" key="12">
    <source>
        <dbReference type="Proteomes" id="UP000187209"/>
    </source>
</evidence>
<dbReference type="Pfam" id="PF00069">
    <property type="entry name" value="Pkinase"/>
    <property type="match status" value="1"/>
</dbReference>
<dbReference type="InterPro" id="IPR011009">
    <property type="entry name" value="Kinase-like_dom_sf"/>
</dbReference>
<sequence>MDLIASVFDSNSKCYKCKNSFSFLSKRRKCVTCGKIFCKKCSTKVSIPGIFTDKRYCKDCHIKESTKTSSKAPPPAKPTVPPPPVSNTSEEVKAGLKISEEEYETNKQSIVDVVNTINQGVKAMPRAASFARSGNQYLQLIPEDPLNHYEILSKLGEGGAGSVYLCKNKTTNENFAVKRIEIKHDQHRELILNEIILTKLSASPYIVNYYESYDHEGYLWLIVELMKASLTDLILGNAGKIPEKIIAYVMRETLLGLKCMHDSFRIHRDIKSDNILISLDGAVKLADFGYAAQLTQEQDVRHTVVGTPSWMAPELVTGSDYGLGVDVWSLGIVAIEMVLGEPPYLEESPMRALYLIATKPSPSVPRNAGWSENMVNFVDLCLMKDPLRRPNCQLLLQHPLIAEVNQGDKQFFIDFVTSWANKRRRKAH</sequence>